<evidence type="ECO:0000313" key="1">
    <source>
        <dbReference type="EMBL" id="MCT7980744.1"/>
    </source>
</evidence>
<accession>A0ABT2NFW3</accession>
<sequence>MNIPESPRVIYQLNPLAEVSCQLSFPTILKIGTQEPAEFQDRIRSQYPIYEIVQNLDLSPELQNLLIRFSNPLTSDLIYQFTSEDLTWRVFLHKDFIGLATRKYSRYENFKNRLKNLIGIFEEIYSPNFYSQARLKYVDLIIQSELNINEEWTELIQPHLANELQIQEFKGSIIDFINIIKLRMQDQGEIVLKHGLVHLENEEKNIEEEGYLIETEFFTLPNNIQKGNDVWKRLDQYNALSGRIFRWSITKKLHDAMAPQPIDHNAS</sequence>
<protein>
    <submittedName>
        <fullName evidence="1">TIGR04255 family protein</fullName>
    </submittedName>
</protein>
<dbReference type="EMBL" id="JAMXFA010000043">
    <property type="protein sequence ID" value="MCT7980744.1"/>
    <property type="molecule type" value="Genomic_DNA"/>
</dbReference>
<dbReference type="InterPro" id="IPR026349">
    <property type="entry name" value="CHP04255"/>
</dbReference>
<dbReference type="NCBIfam" id="TIGR04255">
    <property type="entry name" value="sporadTIGR04255"/>
    <property type="match status" value="1"/>
</dbReference>
<dbReference type="Proteomes" id="UP001525961">
    <property type="component" value="Unassembled WGS sequence"/>
</dbReference>
<gene>
    <name evidence="1" type="ORF">NG792_23745</name>
</gene>
<comment type="caution">
    <text evidence="1">The sequence shown here is derived from an EMBL/GenBank/DDBJ whole genome shotgun (WGS) entry which is preliminary data.</text>
</comment>
<dbReference type="RefSeq" id="WP_261237060.1">
    <property type="nucleotide sequence ID" value="NZ_JAMXFA010000043.1"/>
</dbReference>
<proteinExistence type="predicted"/>
<evidence type="ECO:0000313" key="2">
    <source>
        <dbReference type="Proteomes" id="UP001525961"/>
    </source>
</evidence>
<reference evidence="1 2" key="1">
    <citation type="journal article" date="2022" name="Front. Microbiol.">
        <title>High genomic differentiation and limited gene flow indicate recent cryptic speciation within the genus Laspinema (cyanobacteria).</title>
        <authorList>
            <person name="Stanojkovic A."/>
            <person name="Skoupy S."/>
            <person name="Skaloud P."/>
            <person name="Dvorak P."/>
        </authorList>
    </citation>
    <scope>NUCLEOTIDE SEQUENCE [LARGE SCALE GENOMIC DNA]</scope>
    <source>
        <strain evidence="1 2">D3b</strain>
    </source>
</reference>
<keyword evidence="2" id="KW-1185">Reference proteome</keyword>
<organism evidence="1 2">
    <name type="scientific">Laspinema olomoucense D3b</name>
    <dbReference type="NCBI Taxonomy" id="2953688"/>
    <lineage>
        <taxon>Bacteria</taxon>
        <taxon>Bacillati</taxon>
        <taxon>Cyanobacteriota</taxon>
        <taxon>Cyanophyceae</taxon>
        <taxon>Oscillatoriophycideae</taxon>
        <taxon>Oscillatoriales</taxon>
        <taxon>Laspinemataceae</taxon>
        <taxon>Laspinema</taxon>
        <taxon>Laspinema olomoucense</taxon>
    </lineage>
</organism>
<name>A0ABT2NFW3_9CYAN</name>